<sequence length="54" mass="6401">MRVRLDGTCTEISCALYRLRGAFTVTAVSRLRHDRDQPTRYRLYAYLNPWDLIP</sequence>
<reference evidence="2" key="1">
    <citation type="journal article" date="2019" name="Int. J. Syst. Evol. Microbiol.">
        <title>The Global Catalogue of Microorganisms (GCM) 10K type strain sequencing project: providing services to taxonomists for standard genome sequencing and annotation.</title>
        <authorList>
            <consortium name="The Broad Institute Genomics Platform"/>
            <consortium name="The Broad Institute Genome Sequencing Center for Infectious Disease"/>
            <person name="Wu L."/>
            <person name="Ma J."/>
        </authorList>
    </citation>
    <scope>NUCLEOTIDE SEQUENCE [LARGE SCALE GENOMIC DNA]</scope>
    <source>
        <strain evidence="2">CCUG 49560</strain>
    </source>
</reference>
<keyword evidence="2" id="KW-1185">Reference proteome</keyword>
<evidence type="ECO:0000313" key="1">
    <source>
        <dbReference type="EMBL" id="MFC4592407.1"/>
    </source>
</evidence>
<evidence type="ECO:0000313" key="2">
    <source>
        <dbReference type="Proteomes" id="UP001595891"/>
    </source>
</evidence>
<dbReference type="EMBL" id="JBHSFN010000050">
    <property type="protein sequence ID" value="MFC4592407.1"/>
    <property type="molecule type" value="Genomic_DNA"/>
</dbReference>
<name>A0ABV9ESJ6_9ACTN</name>
<accession>A0ABV9ESJ6</accession>
<gene>
    <name evidence="1" type="ORF">ACFO8L_40405</name>
</gene>
<protein>
    <submittedName>
        <fullName evidence="1">Uncharacterized protein</fullName>
    </submittedName>
</protein>
<dbReference type="RefSeq" id="WP_262850110.1">
    <property type="nucleotide sequence ID" value="NZ_JANZYP010000097.1"/>
</dbReference>
<organism evidence="1 2">
    <name type="scientific">Sphaerisporangium corydalis</name>
    <dbReference type="NCBI Taxonomy" id="1441875"/>
    <lineage>
        <taxon>Bacteria</taxon>
        <taxon>Bacillati</taxon>
        <taxon>Actinomycetota</taxon>
        <taxon>Actinomycetes</taxon>
        <taxon>Streptosporangiales</taxon>
        <taxon>Streptosporangiaceae</taxon>
        <taxon>Sphaerisporangium</taxon>
    </lineage>
</organism>
<dbReference type="Proteomes" id="UP001595891">
    <property type="component" value="Unassembled WGS sequence"/>
</dbReference>
<proteinExistence type="predicted"/>
<comment type="caution">
    <text evidence="1">The sequence shown here is derived from an EMBL/GenBank/DDBJ whole genome shotgun (WGS) entry which is preliminary data.</text>
</comment>